<comment type="caution">
    <text evidence="2">The sequence shown here is derived from an EMBL/GenBank/DDBJ whole genome shotgun (WGS) entry which is preliminary data.</text>
</comment>
<feature type="transmembrane region" description="Helical" evidence="1">
    <location>
        <begin position="81"/>
        <end position="100"/>
    </location>
</feature>
<organism evidence="2 3">
    <name type="scientific">Mycolicibacterium austroafricanum</name>
    <name type="common">Mycobacterium austroafricanum</name>
    <dbReference type="NCBI Taxonomy" id="39687"/>
    <lineage>
        <taxon>Bacteria</taxon>
        <taxon>Bacillati</taxon>
        <taxon>Actinomycetota</taxon>
        <taxon>Actinomycetes</taxon>
        <taxon>Mycobacteriales</taxon>
        <taxon>Mycobacteriaceae</taxon>
        <taxon>Mycolicibacterium</taxon>
    </lineage>
</organism>
<keyword evidence="3" id="KW-1185">Reference proteome</keyword>
<evidence type="ECO:0000313" key="2">
    <source>
        <dbReference type="EMBL" id="MDN4519268.1"/>
    </source>
</evidence>
<dbReference type="Proteomes" id="UP001172687">
    <property type="component" value="Unassembled WGS sequence"/>
</dbReference>
<keyword evidence="1" id="KW-0812">Transmembrane</keyword>
<gene>
    <name evidence="2" type="ORF">QYF68_15800</name>
</gene>
<name>A0ABT8HES5_MYCAO</name>
<keyword evidence="1" id="KW-0472">Membrane</keyword>
<dbReference type="EMBL" id="JAUHTC010000054">
    <property type="protein sequence ID" value="MDN4519268.1"/>
    <property type="molecule type" value="Genomic_DNA"/>
</dbReference>
<protein>
    <recommendedName>
        <fullName evidence="4">DUF998 domain-containing protein</fullName>
    </recommendedName>
</protein>
<accession>A0ABT8HES5</accession>
<evidence type="ECO:0008006" key="4">
    <source>
        <dbReference type="Google" id="ProtNLM"/>
    </source>
</evidence>
<evidence type="ECO:0000313" key="3">
    <source>
        <dbReference type="Proteomes" id="UP001172687"/>
    </source>
</evidence>
<feature type="transmembrane region" description="Helical" evidence="1">
    <location>
        <begin position="12"/>
        <end position="34"/>
    </location>
</feature>
<keyword evidence="1" id="KW-1133">Transmembrane helix</keyword>
<evidence type="ECO:0000256" key="1">
    <source>
        <dbReference type="SAM" id="Phobius"/>
    </source>
</evidence>
<dbReference type="RefSeq" id="WP_105387401.1">
    <property type="nucleotide sequence ID" value="NZ_CP070380.1"/>
</dbReference>
<feature type="transmembrane region" description="Helical" evidence="1">
    <location>
        <begin position="54"/>
        <end position="74"/>
    </location>
</feature>
<proteinExistence type="predicted"/>
<sequence length="117" mass="12470">MATQHVTTVRVVCAVCAIAALLLAVTAGSDLYFAGYPDSHLTDYDSAAEMPKRALMWGEWGFVLLFGVLAVAPVSARARSIGLLVGLIAIVLVAMVQWFGMPWYFITHLGIDNGIGG</sequence>
<reference evidence="2" key="1">
    <citation type="submission" date="2023-07" db="EMBL/GenBank/DDBJ databases">
        <title>Degradation of tert-butanol by M. austroafricanum TBA100.</title>
        <authorList>
            <person name="Helbich S."/>
            <person name="Vainshtein Y."/>
        </authorList>
    </citation>
    <scope>NUCLEOTIDE SEQUENCE</scope>
    <source>
        <strain evidence="2">TBA100</strain>
    </source>
</reference>